<dbReference type="GeneID" id="36598795"/>
<dbReference type="OrthoDB" id="19653at2759"/>
<protein>
    <submittedName>
        <fullName evidence="4">Alpha/beta-hydrolase</fullName>
    </submittedName>
</protein>
<dbReference type="PANTHER" id="PTHR48081:SF3">
    <property type="entry name" value="ALPHA_BETA HYDROLASE FOLD-3 DOMAIN-CONTAINING PROTEIN"/>
    <property type="match status" value="1"/>
</dbReference>
<dbReference type="EMBL" id="KZ680214">
    <property type="protein sequence ID" value="PTB65697.1"/>
    <property type="molecule type" value="Genomic_DNA"/>
</dbReference>
<reference evidence="5" key="1">
    <citation type="submission" date="2016-07" db="EMBL/GenBank/DDBJ databases">
        <title>Multiple horizontal gene transfer events from other fungi enriched the ability of initially mycotrophic Trichoderma (Ascomycota) to feed on dead plant biomass.</title>
        <authorList>
            <consortium name="DOE Joint Genome Institute"/>
            <person name="Atanasova L."/>
            <person name="Chenthamara K."/>
            <person name="Zhang J."/>
            <person name="Grujic M."/>
            <person name="Henrissat B."/>
            <person name="Kuo A."/>
            <person name="Aerts A."/>
            <person name="Salamov A."/>
            <person name="Lipzen A."/>
            <person name="Labutti K."/>
            <person name="Barry K."/>
            <person name="Miao Y."/>
            <person name="Rahimi M.J."/>
            <person name="Shen Q."/>
            <person name="Grigoriev I.V."/>
            <person name="Kubicek C.P."/>
            <person name="Druzhinina I.S."/>
        </authorList>
    </citation>
    <scope>NUCLEOTIDE SEQUENCE [LARGE SCALE GENOMIC DNA]</scope>
    <source>
        <strain evidence="5">TUCIM 6016</strain>
    </source>
</reference>
<keyword evidence="1 4" id="KW-0378">Hydrolase</keyword>
<gene>
    <name evidence="4" type="ORF">BBK36DRAFT_1120236</name>
</gene>
<evidence type="ECO:0000313" key="4">
    <source>
        <dbReference type="EMBL" id="PTB65697.1"/>
    </source>
</evidence>
<evidence type="ECO:0000259" key="3">
    <source>
        <dbReference type="Pfam" id="PF07859"/>
    </source>
</evidence>
<evidence type="ECO:0000313" key="5">
    <source>
        <dbReference type="Proteomes" id="UP000241546"/>
    </source>
</evidence>
<feature type="domain" description="Alpha/beta hydrolase fold-3" evidence="3">
    <location>
        <begin position="35"/>
        <end position="128"/>
    </location>
</feature>
<evidence type="ECO:0000256" key="2">
    <source>
        <dbReference type="SAM" id="MobiDB-lite"/>
    </source>
</evidence>
<dbReference type="Proteomes" id="UP000241546">
    <property type="component" value="Unassembled WGS sequence"/>
</dbReference>
<dbReference type="SUPFAM" id="SSF53474">
    <property type="entry name" value="alpha/beta-Hydrolases"/>
    <property type="match status" value="1"/>
</dbReference>
<dbReference type="AlphaFoldDB" id="A0A2T4B8N5"/>
<organism evidence="4 5">
    <name type="scientific">Trichoderma citrinoviride</name>
    <dbReference type="NCBI Taxonomy" id="58853"/>
    <lineage>
        <taxon>Eukaryota</taxon>
        <taxon>Fungi</taxon>
        <taxon>Dikarya</taxon>
        <taxon>Ascomycota</taxon>
        <taxon>Pezizomycotina</taxon>
        <taxon>Sordariomycetes</taxon>
        <taxon>Hypocreomycetidae</taxon>
        <taxon>Hypocreales</taxon>
        <taxon>Hypocreaceae</taxon>
        <taxon>Trichoderma</taxon>
    </lineage>
</organism>
<proteinExistence type="predicted"/>
<accession>A0A2T4B8N5</accession>
<dbReference type="Pfam" id="PF07859">
    <property type="entry name" value="Abhydrolase_3"/>
    <property type="match status" value="1"/>
</dbReference>
<dbReference type="GO" id="GO:0016787">
    <property type="term" value="F:hydrolase activity"/>
    <property type="evidence" value="ECO:0007669"/>
    <property type="project" value="UniProtKB-KW"/>
</dbReference>
<dbReference type="Gene3D" id="3.40.50.1820">
    <property type="entry name" value="alpha/beta hydrolase"/>
    <property type="match status" value="1"/>
</dbReference>
<feature type="region of interest" description="Disordered" evidence="2">
    <location>
        <begin position="188"/>
        <end position="210"/>
    </location>
</feature>
<dbReference type="InterPro" id="IPR050300">
    <property type="entry name" value="GDXG_lipolytic_enzyme"/>
</dbReference>
<dbReference type="InterPro" id="IPR013094">
    <property type="entry name" value="AB_hydrolase_3"/>
</dbReference>
<dbReference type="InterPro" id="IPR029058">
    <property type="entry name" value="AB_hydrolase_fold"/>
</dbReference>
<dbReference type="PANTHER" id="PTHR48081">
    <property type="entry name" value="AB HYDROLASE SUPERFAMILY PROTEIN C4A8.06C"/>
    <property type="match status" value="1"/>
</dbReference>
<dbReference type="RefSeq" id="XP_024749017.1">
    <property type="nucleotide sequence ID" value="XM_024890677.1"/>
</dbReference>
<sequence>MVIRKITQEYANHGIPLQCDIYTQDDGPKDVPVFLYFHPGGLVDGNRDLIAPWLVQVCHQRKWPLISPSYRLLPQARGQGLLEDASAAYAFAQNWNTQQASSKRKIIVGGASGGFFMAALIAHHCHPKPLALFSIQGINTFRHRFFNSSTLIPDEEISHASMAKYIAGPVQVGNMKPDESTFVLDKLTPEGAKNPDFTPPKAPENTASDESSYRGMLYDYYTFNNSFVDLVGDVDPGYQWAKQPDARDRVAEWPQTIIFHGNNDPDVELRVSEDMRDCLGEDKVTLIVADGQPHLYELERFIEDDAPGMDAVRQAVARLDEIVASST</sequence>
<keyword evidence="5" id="KW-1185">Reference proteome</keyword>
<name>A0A2T4B8N5_9HYPO</name>
<evidence type="ECO:0000256" key="1">
    <source>
        <dbReference type="ARBA" id="ARBA00022801"/>
    </source>
</evidence>